<dbReference type="Gene3D" id="3.40.630.30">
    <property type="match status" value="1"/>
</dbReference>
<organism evidence="2 3">
    <name type="scientific">Zhouia spongiae</name>
    <dbReference type="NCBI Taxonomy" id="2202721"/>
    <lineage>
        <taxon>Bacteria</taxon>
        <taxon>Pseudomonadati</taxon>
        <taxon>Bacteroidota</taxon>
        <taxon>Flavobacteriia</taxon>
        <taxon>Flavobacteriales</taxon>
        <taxon>Flavobacteriaceae</taxon>
        <taxon>Zhouia</taxon>
    </lineage>
</organism>
<dbReference type="InterPro" id="IPR051531">
    <property type="entry name" value="N-acetyltransferase"/>
</dbReference>
<proteinExistence type="predicted"/>
<dbReference type="CDD" id="cd04301">
    <property type="entry name" value="NAT_SF"/>
    <property type="match status" value="1"/>
</dbReference>
<dbReference type="EMBL" id="CP094326">
    <property type="protein sequence ID" value="UNZ00333.1"/>
    <property type="molecule type" value="Genomic_DNA"/>
</dbReference>
<dbReference type="SUPFAM" id="SSF55729">
    <property type="entry name" value="Acyl-CoA N-acyltransferases (Nat)"/>
    <property type="match status" value="1"/>
</dbReference>
<dbReference type="InterPro" id="IPR000182">
    <property type="entry name" value="GNAT_dom"/>
</dbReference>
<reference evidence="2 3" key="1">
    <citation type="journal article" date="2018" name="Int. J. Syst. Evol. Microbiol.">
        <title>Zhouia spongiae sp. nov., isolated from a marine sponge.</title>
        <authorList>
            <person name="Zhuang L."/>
            <person name="Lin B."/>
            <person name="Qin F."/>
            <person name="Luo L."/>
        </authorList>
    </citation>
    <scope>NUCLEOTIDE SEQUENCE [LARGE SCALE GENOMIC DNA]</scope>
    <source>
        <strain evidence="2 3">HN-Y44</strain>
    </source>
</reference>
<dbReference type="RefSeq" id="WP_242938700.1">
    <property type="nucleotide sequence ID" value="NZ_CP094326.1"/>
</dbReference>
<dbReference type="Proteomes" id="UP000829476">
    <property type="component" value="Chromosome"/>
</dbReference>
<dbReference type="PANTHER" id="PTHR43792">
    <property type="entry name" value="GNAT FAMILY, PUTATIVE (AFU_ORTHOLOGUE AFUA_3G00765)-RELATED-RELATED"/>
    <property type="match status" value="1"/>
</dbReference>
<keyword evidence="3" id="KW-1185">Reference proteome</keyword>
<gene>
    <name evidence="2" type="ORF">MQE36_08335</name>
</gene>
<feature type="domain" description="N-acetyltransferase" evidence="1">
    <location>
        <begin position="3"/>
        <end position="162"/>
    </location>
</feature>
<evidence type="ECO:0000313" key="3">
    <source>
        <dbReference type="Proteomes" id="UP000829476"/>
    </source>
</evidence>
<dbReference type="PROSITE" id="PS51186">
    <property type="entry name" value="GNAT"/>
    <property type="match status" value="1"/>
</dbReference>
<dbReference type="PANTHER" id="PTHR43792:SF1">
    <property type="entry name" value="N-ACETYLTRANSFERASE DOMAIN-CONTAINING PROTEIN"/>
    <property type="match status" value="1"/>
</dbReference>
<sequence length="177" mass="20436">MEIKLEKFTKSDFDKYFQLVSNEKVMEMITERAIGLKEAKKDFKILLENNKLQPNFGNFKILKAETNEFLGLAKLEIKETNDEEAELGYMVLPEYWRKGIATLVGKKLIEIGRRQNSIKRIFAIIDPKNIPSRKILTNNGFNSKEFKDFDGLPGEILELNLNEKNKSANIGHRCTAH</sequence>
<evidence type="ECO:0000313" key="2">
    <source>
        <dbReference type="EMBL" id="UNZ00333.1"/>
    </source>
</evidence>
<name>A0ABY3YR85_9FLAO</name>
<protein>
    <submittedName>
        <fullName evidence="2">GNAT family N-acetyltransferase</fullName>
    </submittedName>
</protein>
<dbReference type="InterPro" id="IPR016181">
    <property type="entry name" value="Acyl_CoA_acyltransferase"/>
</dbReference>
<evidence type="ECO:0000259" key="1">
    <source>
        <dbReference type="PROSITE" id="PS51186"/>
    </source>
</evidence>
<accession>A0ABY3YR85</accession>
<dbReference type="Pfam" id="PF13302">
    <property type="entry name" value="Acetyltransf_3"/>
    <property type="match status" value="1"/>
</dbReference>